<evidence type="ECO:0000256" key="1">
    <source>
        <dbReference type="SAM" id="MobiDB-lite"/>
    </source>
</evidence>
<gene>
    <name evidence="2" type="ORF">CALMAC_LOCUS18307</name>
</gene>
<name>A0A653DKE7_CALMS</name>
<evidence type="ECO:0000313" key="3">
    <source>
        <dbReference type="Proteomes" id="UP000410492"/>
    </source>
</evidence>
<accession>A0A653DKE7</accession>
<keyword evidence="3" id="KW-1185">Reference proteome</keyword>
<dbReference type="AlphaFoldDB" id="A0A653DKE7"/>
<organism evidence="2 3">
    <name type="scientific">Callosobruchus maculatus</name>
    <name type="common">Southern cowpea weevil</name>
    <name type="synonym">Pulse bruchid</name>
    <dbReference type="NCBI Taxonomy" id="64391"/>
    <lineage>
        <taxon>Eukaryota</taxon>
        <taxon>Metazoa</taxon>
        <taxon>Ecdysozoa</taxon>
        <taxon>Arthropoda</taxon>
        <taxon>Hexapoda</taxon>
        <taxon>Insecta</taxon>
        <taxon>Pterygota</taxon>
        <taxon>Neoptera</taxon>
        <taxon>Endopterygota</taxon>
        <taxon>Coleoptera</taxon>
        <taxon>Polyphaga</taxon>
        <taxon>Cucujiformia</taxon>
        <taxon>Chrysomeloidea</taxon>
        <taxon>Chrysomelidae</taxon>
        <taxon>Bruchinae</taxon>
        <taxon>Bruchini</taxon>
        <taxon>Callosobruchus</taxon>
    </lineage>
</organism>
<proteinExistence type="predicted"/>
<reference evidence="2 3" key="1">
    <citation type="submission" date="2019-01" db="EMBL/GenBank/DDBJ databases">
        <authorList>
            <person name="Sayadi A."/>
        </authorList>
    </citation>
    <scope>NUCLEOTIDE SEQUENCE [LARGE SCALE GENOMIC DNA]</scope>
</reference>
<feature type="non-terminal residue" evidence="2">
    <location>
        <position position="1"/>
    </location>
</feature>
<evidence type="ECO:0000313" key="2">
    <source>
        <dbReference type="EMBL" id="VEN60700.1"/>
    </source>
</evidence>
<sequence length="82" mass="8407">KPDLLQGSGGASIKTPARTSSSPNLAKQLIVDARVRYNGDLVQMKPLPTISGGGPLVGVGAGIGELKSKAVEVLVLLHGLRH</sequence>
<dbReference type="Proteomes" id="UP000410492">
    <property type="component" value="Unassembled WGS sequence"/>
</dbReference>
<protein>
    <submittedName>
        <fullName evidence="2">Uncharacterized protein</fullName>
    </submittedName>
</protein>
<dbReference type="EMBL" id="CAACVG010012695">
    <property type="protein sequence ID" value="VEN60700.1"/>
    <property type="molecule type" value="Genomic_DNA"/>
</dbReference>
<feature type="region of interest" description="Disordered" evidence="1">
    <location>
        <begin position="1"/>
        <end position="22"/>
    </location>
</feature>
<feature type="non-terminal residue" evidence="2">
    <location>
        <position position="82"/>
    </location>
</feature>
<dbReference type="OrthoDB" id="1890790at2759"/>